<evidence type="ECO:0000313" key="3">
    <source>
        <dbReference type="Proteomes" id="UP000006190"/>
    </source>
</evidence>
<keyword evidence="1" id="KW-0812">Transmembrane</keyword>
<feature type="transmembrane region" description="Helical" evidence="1">
    <location>
        <begin position="165"/>
        <end position="188"/>
    </location>
</feature>
<evidence type="ECO:0000256" key="1">
    <source>
        <dbReference type="SAM" id="Phobius"/>
    </source>
</evidence>
<dbReference type="HOGENOM" id="CLU_012893_5_3_9"/>
<dbReference type="GO" id="GO:0015297">
    <property type="term" value="F:antiporter activity"/>
    <property type="evidence" value="ECO:0007669"/>
    <property type="project" value="InterPro"/>
</dbReference>
<feature type="transmembrane region" description="Helical" evidence="1">
    <location>
        <begin position="295"/>
        <end position="319"/>
    </location>
</feature>
<dbReference type="Proteomes" id="UP000006190">
    <property type="component" value="Unassembled WGS sequence"/>
</dbReference>
<feature type="transmembrane region" description="Helical" evidence="1">
    <location>
        <begin position="363"/>
        <end position="381"/>
    </location>
</feature>
<gene>
    <name evidence="2" type="ORF">HMPREF9708_01209</name>
</gene>
<proteinExistence type="predicted"/>
<evidence type="ECO:0000313" key="2">
    <source>
        <dbReference type="EMBL" id="EHR36537.1"/>
    </source>
</evidence>
<dbReference type="EMBL" id="AGEG01000014">
    <property type="protein sequence ID" value="EHR36537.1"/>
    <property type="molecule type" value="Genomic_DNA"/>
</dbReference>
<feature type="transmembrane region" description="Helical" evidence="1">
    <location>
        <begin position="250"/>
        <end position="274"/>
    </location>
</feature>
<dbReference type="Pfam" id="PF01554">
    <property type="entry name" value="MatE"/>
    <property type="match status" value="2"/>
</dbReference>
<sequence length="428" mass="47198">MMLIGNVNVFLFSLYNDQIVAAIGLADQVLAIGTMAMGIVSLGATILFLQNADLDRLDYFQGVARQSILLNVCLGLLIGLLALTSGYPIMSLMQTPHDILAESVTYFRIVSFSLAFQAISTSASALMRSFGKVQVAMTVSIINTLLVISGNALVLLTPFGLFGQGIMGISVATLFTRFLGAVLSLLCIRQILPLVWKGLGHFQVKDWQIGQRMLALGIPSGMENVSYNFSQTIITAVIASLGTIQVNARIYTQTITAIVFTLSVAAGQAVQVIVGRLVRRKEVKQAQAFAVKTTLSFMGLGLILNLLLAFFGPWILGIFTQNSEIIAIARILLWLNALYDPARVGNEIMIASLNVMGDVRYPVVIAVIVTYLFTVPVAFLIGRVWHWGIAFIWLVFIIDEGFRLWLFIRRWNRGQWMEQALYYQKDDV</sequence>
<protein>
    <submittedName>
        <fullName evidence="2">MATE efflux family protein</fullName>
    </submittedName>
</protein>
<feature type="transmembrane region" description="Helical" evidence="1">
    <location>
        <begin position="68"/>
        <end position="89"/>
    </location>
</feature>
<feature type="transmembrane region" description="Helical" evidence="1">
    <location>
        <begin position="109"/>
        <end position="127"/>
    </location>
</feature>
<feature type="transmembrane region" description="Helical" evidence="1">
    <location>
        <begin position="139"/>
        <end position="159"/>
    </location>
</feature>
<dbReference type="PRINTS" id="PR00173">
    <property type="entry name" value="EDTRNSPORT"/>
</dbReference>
<keyword evidence="3" id="KW-1185">Reference proteome</keyword>
<dbReference type="PATRIC" id="fig|883113.3.peg.1204"/>
<dbReference type="CDD" id="cd13134">
    <property type="entry name" value="MATE_like_8"/>
    <property type="match status" value="1"/>
</dbReference>
<reference evidence="2 3" key="1">
    <citation type="submission" date="2012-01" db="EMBL/GenBank/DDBJ databases">
        <title>The Genome Sequence of Facklamia languida CCUG 37842.</title>
        <authorList>
            <consortium name="The Broad Institute Genome Sequencing Platform"/>
            <person name="Earl A."/>
            <person name="Ward D."/>
            <person name="Feldgarden M."/>
            <person name="Gevers D."/>
            <person name="Huys G."/>
            <person name="Young S.K."/>
            <person name="Zeng Q."/>
            <person name="Gargeya S."/>
            <person name="Fitzgerald M."/>
            <person name="Haas B."/>
            <person name="Abouelleil A."/>
            <person name="Alvarado L."/>
            <person name="Arachchi H.M."/>
            <person name="Berlin A."/>
            <person name="Chapman S.B."/>
            <person name="Gearin G."/>
            <person name="Goldberg J."/>
            <person name="Griggs A."/>
            <person name="Gujja S."/>
            <person name="Hansen M."/>
            <person name="Heiman D."/>
            <person name="Howarth C."/>
            <person name="Larimer J."/>
            <person name="Lui A."/>
            <person name="MacDonald P.J.P."/>
            <person name="McCowen C."/>
            <person name="Montmayeur A."/>
            <person name="Murphy C."/>
            <person name="Neiman D."/>
            <person name="Pearson M."/>
            <person name="Priest M."/>
            <person name="Roberts A."/>
            <person name="Saif S."/>
            <person name="Shea T."/>
            <person name="Sisk P."/>
            <person name="Stolte C."/>
            <person name="Sykes S."/>
            <person name="Wortman J."/>
            <person name="Nusbaum C."/>
            <person name="Birren B."/>
        </authorList>
    </citation>
    <scope>NUCLEOTIDE SEQUENCE [LARGE SCALE GENOMIC DNA]</scope>
    <source>
        <strain evidence="2 3">CCUG 37842</strain>
    </source>
</reference>
<organism evidence="2 3">
    <name type="scientific">Facklamia languida CCUG 37842</name>
    <dbReference type="NCBI Taxonomy" id="883113"/>
    <lineage>
        <taxon>Bacteria</taxon>
        <taxon>Bacillati</taxon>
        <taxon>Bacillota</taxon>
        <taxon>Bacilli</taxon>
        <taxon>Lactobacillales</taxon>
        <taxon>Aerococcaceae</taxon>
        <taxon>Facklamia</taxon>
    </lineage>
</organism>
<keyword evidence="1" id="KW-0472">Membrane</keyword>
<name>H3NK20_9LACT</name>
<dbReference type="STRING" id="883113.HMPREF9708_01209"/>
<dbReference type="GO" id="GO:0042910">
    <property type="term" value="F:xenobiotic transmembrane transporter activity"/>
    <property type="evidence" value="ECO:0007669"/>
    <property type="project" value="InterPro"/>
</dbReference>
<dbReference type="AlphaFoldDB" id="H3NK20"/>
<dbReference type="GO" id="GO:0016020">
    <property type="term" value="C:membrane"/>
    <property type="evidence" value="ECO:0007669"/>
    <property type="project" value="InterPro"/>
</dbReference>
<dbReference type="PANTHER" id="PTHR42925">
    <property type="entry name" value="MULTIDRUG AND TOXIN EFFLUX PROTEIN MATE FAMILY"/>
    <property type="match status" value="1"/>
</dbReference>
<accession>H3NK20</accession>
<feature type="transmembrane region" description="Helical" evidence="1">
    <location>
        <begin position="20"/>
        <end position="48"/>
    </location>
</feature>
<comment type="caution">
    <text evidence="2">The sequence shown here is derived from an EMBL/GenBank/DDBJ whole genome shotgun (WGS) entry which is preliminary data.</text>
</comment>
<keyword evidence="1" id="KW-1133">Transmembrane helix</keyword>
<dbReference type="eggNOG" id="COG0534">
    <property type="taxonomic scope" value="Bacteria"/>
</dbReference>
<dbReference type="PANTHER" id="PTHR42925:SF1">
    <property type="entry name" value="VIRULENCE FACTOR MVIN"/>
    <property type="match status" value="1"/>
</dbReference>
<feature type="transmembrane region" description="Helical" evidence="1">
    <location>
        <begin position="387"/>
        <end position="408"/>
    </location>
</feature>
<dbReference type="InterPro" id="IPR002528">
    <property type="entry name" value="MATE_fam"/>
</dbReference>
<dbReference type="InterPro" id="IPR047135">
    <property type="entry name" value="YsiQ"/>
</dbReference>